<dbReference type="InterPro" id="IPR014001">
    <property type="entry name" value="Helicase_ATP-bd"/>
</dbReference>
<dbReference type="GO" id="GO:0016787">
    <property type="term" value="F:hydrolase activity"/>
    <property type="evidence" value="ECO:0007669"/>
    <property type="project" value="UniProtKB-KW"/>
</dbReference>
<feature type="domain" description="Helicase ATP-binding" evidence="8">
    <location>
        <begin position="300"/>
        <end position="549"/>
    </location>
</feature>
<dbReference type="RefSeq" id="XP_040710434.1">
    <property type="nucleotide sequence ID" value="XM_040861378.1"/>
</dbReference>
<dbReference type="InterPro" id="IPR011545">
    <property type="entry name" value="DEAD/DEAH_box_helicase_dom"/>
</dbReference>
<keyword evidence="1 6" id="KW-0547">Nucleotide-binding</keyword>
<reference evidence="10 11" key="1">
    <citation type="submission" date="2016-07" db="EMBL/GenBank/DDBJ databases">
        <title>Pervasive Adenine N6-methylation of Active Genes in Fungi.</title>
        <authorList>
            <consortium name="DOE Joint Genome Institute"/>
            <person name="Mondo S.J."/>
            <person name="Dannebaum R.O."/>
            <person name="Kuo R.C."/>
            <person name="Labutti K."/>
            <person name="Haridas S."/>
            <person name="Kuo A."/>
            <person name="Salamov A."/>
            <person name="Ahrendt S.R."/>
            <person name="Lipzen A."/>
            <person name="Sullivan W."/>
            <person name="Andreopoulos W.B."/>
            <person name="Clum A."/>
            <person name="Lindquist E."/>
            <person name="Daum C."/>
            <person name="Ramamoorthy G.K."/>
            <person name="Gryganskyi A."/>
            <person name="Culley D."/>
            <person name="Magnuson J.K."/>
            <person name="James T.Y."/>
            <person name="O'Malley M.A."/>
            <person name="Stajich J.E."/>
            <person name="Spatafora J.W."/>
            <person name="Visel A."/>
            <person name="Grigoriev I.V."/>
        </authorList>
    </citation>
    <scope>NUCLEOTIDE SEQUENCE [LARGE SCALE GENOMIC DNA]</scope>
    <source>
        <strain evidence="10 11">CBS 129021</strain>
    </source>
</reference>
<evidence type="ECO:0000313" key="10">
    <source>
        <dbReference type="EMBL" id="ORY56967.1"/>
    </source>
</evidence>
<proteinExistence type="inferred from homology"/>
<dbReference type="EC" id="3.6.4.13" evidence="6"/>
<keyword evidence="4 6" id="KW-0067">ATP-binding</keyword>
<dbReference type="GeneID" id="63777590"/>
<gene>
    <name evidence="10" type="ORF">BCR38DRAFT_450458</name>
</gene>
<dbReference type="AlphaFoldDB" id="A0A1Y2DCR2"/>
<evidence type="ECO:0000256" key="2">
    <source>
        <dbReference type="ARBA" id="ARBA00022801"/>
    </source>
</evidence>
<evidence type="ECO:0000313" key="11">
    <source>
        <dbReference type="Proteomes" id="UP000193689"/>
    </source>
</evidence>
<name>A0A1Y2DCR2_9PEZI</name>
<keyword evidence="5 6" id="KW-0694">RNA-binding</keyword>
<dbReference type="InParanoid" id="A0A1Y2DCR2"/>
<comment type="domain">
    <text evidence="6">The Q motif is unique to and characteristic of the DEAD box family of RNA helicases and controls ATP binding and hydrolysis.</text>
</comment>
<feature type="compositionally biased region" description="Low complexity" evidence="7">
    <location>
        <begin position="29"/>
        <end position="45"/>
    </location>
</feature>
<feature type="compositionally biased region" description="Basic and acidic residues" evidence="7">
    <location>
        <begin position="104"/>
        <end position="116"/>
    </location>
</feature>
<feature type="compositionally biased region" description="Basic residues" evidence="7">
    <location>
        <begin position="117"/>
        <end position="126"/>
    </location>
</feature>
<dbReference type="InterPro" id="IPR027417">
    <property type="entry name" value="P-loop_NTPase"/>
</dbReference>
<dbReference type="EMBL" id="MCFJ01000021">
    <property type="protein sequence ID" value="ORY56967.1"/>
    <property type="molecule type" value="Genomic_DNA"/>
</dbReference>
<keyword evidence="3 6" id="KW-0347">Helicase</keyword>
<comment type="catalytic activity">
    <reaction evidence="6">
        <text>ATP + H2O = ADP + phosphate + H(+)</text>
        <dbReference type="Rhea" id="RHEA:13065"/>
        <dbReference type="ChEBI" id="CHEBI:15377"/>
        <dbReference type="ChEBI" id="CHEBI:15378"/>
        <dbReference type="ChEBI" id="CHEBI:30616"/>
        <dbReference type="ChEBI" id="CHEBI:43474"/>
        <dbReference type="ChEBI" id="CHEBI:456216"/>
        <dbReference type="EC" id="3.6.4.13"/>
    </reaction>
</comment>
<accession>A0A1Y2DCR2</accession>
<dbReference type="Gene3D" id="3.40.50.300">
    <property type="entry name" value="P-loop containing nucleotide triphosphate hydrolases"/>
    <property type="match status" value="2"/>
</dbReference>
<evidence type="ECO:0000259" key="8">
    <source>
        <dbReference type="PROSITE" id="PS51192"/>
    </source>
</evidence>
<evidence type="ECO:0000256" key="7">
    <source>
        <dbReference type="SAM" id="MobiDB-lite"/>
    </source>
</evidence>
<dbReference type="STRING" id="1141098.A0A1Y2DCR2"/>
<comment type="similarity">
    <text evidence="6">Belongs to the DEAD box helicase family.</text>
</comment>
<dbReference type="PROSITE" id="PS00039">
    <property type="entry name" value="DEAD_ATP_HELICASE"/>
    <property type="match status" value="1"/>
</dbReference>
<dbReference type="Proteomes" id="UP000193689">
    <property type="component" value="Unassembled WGS sequence"/>
</dbReference>
<dbReference type="SUPFAM" id="SSF52540">
    <property type="entry name" value="P-loop containing nucleoside triphosphate hydrolases"/>
    <property type="match status" value="1"/>
</dbReference>
<comment type="caution">
    <text evidence="10">The sequence shown here is derived from an EMBL/GenBank/DDBJ whole genome shotgun (WGS) entry which is preliminary data.</text>
</comment>
<keyword evidence="11" id="KW-1185">Reference proteome</keyword>
<keyword evidence="2 6" id="KW-0378">Hydrolase</keyword>
<evidence type="ECO:0000256" key="6">
    <source>
        <dbReference type="RuleBase" id="RU365068"/>
    </source>
</evidence>
<organism evidence="10 11">
    <name type="scientific">Pseudomassariella vexata</name>
    <dbReference type="NCBI Taxonomy" id="1141098"/>
    <lineage>
        <taxon>Eukaryota</taxon>
        <taxon>Fungi</taxon>
        <taxon>Dikarya</taxon>
        <taxon>Ascomycota</taxon>
        <taxon>Pezizomycotina</taxon>
        <taxon>Sordariomycetes</taxon>
        <taxon>Xylariomycetidae</taxon>
        <taxon>Amphisphaeriales</taxon>
        <taxon>Pseudomassariaceae</taxon>
        <taxon>Pseudomassariella</taxon>
    </lineage>
</organism>
<feature type="region of interest" description="Disordered" evidence="7">
    <location>
        <begin position="1"/>
        <end position="174"/>
    </location>
</feature>
<evidence type="ECO:0000256" key="1">
    <source>
        <dbReference type="ARBA" id="ARBA00022741"/>
    </source>
</evidence>
<dbReference type="SMART" id="SM00487">
    <property type="entry name" value="DEXDc"/>
    <property type="match status" value="1"/>
</dbReference>
<dbReference type="Pfam" id="PF00270">
    <property type="entry name" value="DEAD"/>
    <property type="match status" value="2"/>
</dbReference>
<dbReference type="OrthoDB" id="3370at2759"/>
<feature type="domain" description="Helicase C-terminal" evidence="9">
    <location>
        <begin position="618"/>
        <end position="777"/>
    </location>
</feature>
<dbReference type="InterPro" id="IPR001650">
    <property type="entry name" value="Helicase_C-like"/>
</dbReference>
<comment type="function">
    <text evidence="6">RNA helicase.</text>
</comment>
<dbReference type="GO" id="GO:0003723">
    <property type="term" value="F:RNA binding"/>
    <property type="evidence" value="ECO:0007669"/>
    <property type="project" value="UniProtKB-UniRule"/>
</dbReference>
<dbReference type="InterPro" id="IPR000629">
    <property type="entry name" value="RNA-helicase_DEAD-box_CS"/>
</dbReference>
<protein>
    <recommendedName>
        <fullName evidence="6">ATP-dependent RNA helicase</fullName>
        <ecNumber evidence="6">3.6.4.13</ecNumber>
    </recommendedName>
</protein>
<dbReference type="GO" id="GO:0003724">
    <property type="term" value="F:RNA helicase activity"/>
    <property type="evidence" value="ECO:0007669"/>
    <property type="project" value="UniProtKB-EC"/>
</dbReference>
<evidence type="ECO:0000256" key="4">
    <source>
        <dbReference type="ARBA" id="ARBA00022840"/>
    </source>
</evidence>
<sequence>MYSRYIPPKSTPSQGKAPAASPAPPEPIQPKAALPIPISYSRYIPPQKPSAPTKQHLHFDDAEGEVDPIVADRPPTKKARLSEHLDEVDTPSDLLQDGQQPEVKPVEPEARIEKTEKKSKKDKKAKSTISGVPVDEDMAAAVGTGEVKRDKKKKKKPIKTPEEETQADDDDEIRRRHKSVFEKKAKALTTPESGETLDVQVGEDGDLMMVDVAPEQAHGLEPLPQPAPVVLDPKPTYETLPSWLAEPVRVSPKSIAPFTDFRGLAPELGLTPEIAAALATKGYKQAFAVQTVVIPLLLPQHCKSMQGDVLVAAATGSGKTLAYALPVARDISLGNRHVTKLRALVVLPTRELVRQARDVFEQMAGIFAHNGERRRAKVGIAMGSQTLQKEQTALVEREERLDPEGYESRLKRLSLDELDGYNTEDEERAEISRREDEISTLPDHTIDYKSKVDILICTPGRLVEHIKKTPGFCLDYVRWLVVDEADKLLGQDFQQWLGVVMPKLRSSKPNARSHMQTNLSGVRKVILSATMTRDLDLLADLKLRRPKLVVLEGTEDDGETGERPAEHTLPQLLQETAIKADANLKPMYLLDLLQSSHVLGLATNTLAMDLSDDTSSSGSDSELEEISKPQPTAKSSILIFTKSNETALRLSRLLSIMSPSIGSILGTLTSTGAYAERKKTLRSFSAGKLRVLVASDLIARGIDLPSLDHVINYDMPVSIESYVHRVGRTARAGKSGQAWTLFTDSEAWWFWKKGPASERIGRVGQVERLRVTEEKEAAFEVKRGRYEEALETLGKEAAELKRQQHVR</sequence>
<dbReference type="CDD" id="cd18787">
    <property type="entry name" value="SF2_C_DEAD"/>
    <property type="match status" value="1"/>
</dbReference>
<feature type="region of interest" description="Disordered" evidence="7">
    <location>
        <begin position="611"/>
        <end position="630"/>
    </location>
</feature>
<dbReference type="PANTHER" id="PTHR24031">
    <property type="entry name" value="RNA HELICASE"/>
    <property type="match status" value="1"/>
</dbReference>
<dbReference type="PROSITE" id="PS51194">
    <property type="entry name" value="HELICASE_CTER"/>
    <property type="match status" value="1"/>
</dbReference>
<evidence type="ECO:0000256" key="3">
    <source>
        <dbReference type="ARBA" id="ARBA00022806"/>
    </source>
</evidence>
<evidence type="ECO:0000256" key="5">
    <source>
        <dbReference type="ARBA" id="ARBA00022884"/>
    </source>
</evidence>
<dbReference type="GO" id="GO:0005524">
    <property type="term" value="F:ATP binding"/>
    <property type="evidence" value="ECO:0007669"/>
    <property type="project" value="UniProtKB-UniRule"/>
</dbReference>
<dbReference type="PROSITE" id="PS51192">
    <property type="entry name" value="HELICASE_ATP_BIND_1"/>
    <property type="match status" value="1"/>
</dbReference>
<evidence type="ECO:0000259" key="9">
    <source>
        <dbReference type="PROSITE" id="PS51194"/>
    </source>
</evidence>
<dbReference type="FunCoup" id="A0A1Y2DCR2">
    <property type="interactions" value="847"/>
</dbReference>
<dbReference type="Pfam" id="PF00271">
    <property type="entry name" value="Helicase_C"/>
    <property type="match status" value="1"/>
</dbReference>
<dbReference type="SMART" id="SM00490">
    <property type="entry name" value="HELICc"/>
    <property type="match status" value="1"/>
</dbReference>